<evidence type="ECO:0000313" key="2">
    <source>
        <dbReference type="Proteomes" id="UP000692954"/>
    </source>
</evidence>
<protein>
    <submittedName>
        <fullName evidence="1">Uncharacterized protein</fullName>
    </submittedName>
</protein>
<reference evidence="1" key="1">
    <citation type="submission" date="2021-01" db="EMBL/GenBank/DDBJ databases">
        <authorList>
            <consortium name="Genoscope - CEA"/>
            <person name="William W."/>
        </authorList>
    </citation>
    <scope>NUCLEOTIDE SEQUENCE</scope>
</reference>
<organism evidence="1 2">
    <name type="scientific">Paramecium sonneborni</name>
    <dbReference type="NCBI Taxonomy" id="65129"/>
    <lineage>
        <taxon>Eukaryota</taxon>
        <taxon>Sar</taxon>
        <taxon>Alveolata</taxon>
        <taxon>Ciliophora</taxon>
        <taxon>Intramacronucleata</taxon>
        <taxon>Oligohymenophorea</taxon>
        <taxon>Peniculida</taxon>
        <taxon>Parameciidae</taxon>
        <taxon>Paramecium</taxon>
    </lineage>
</organism>
<evidence type="ECO:0000313" key="1">
    <source>
        <dbReference type="EMBL" id="CAD8099306.1"/>
    </source>
</evidence>
<comment type="caution">
    <text evidence="1">The sequence shown here is derived from an EMBL/GenBank/DDBJ whole genome shotgun (WGS) entry which is preliminary data.</text>
</comment>
<dbReference type="AlphaFoldDB" id="A0A8S1P876"/>
<dbReference type="EMBL" id="CAJJDN010000071">
    <property type="protein sequence ID" value="CAD8099306.1"/>
    <property type="molecule type" value="Genomic_DNA"/>
</dbReference>
<dbReference type="Proteomes" id="UP000692954">
    <property type="component" value="Unassembled WGS sequence"/>
</dbReference>
<proteinExistence type="predicted"/>
<gene>
    <name evidence="1" type="ORF">PSON_ATCC_30995.1.T0710251</name>
</gene>
<name>A0A8S1P876_9CILI</name>
<accession>A0A8S1P876</accession>
<keyword evidence="2" id="KW-1185">Reference proteome</keyword>
<sequence length="60" mass="7052">MIVDGYGNQAIEKFRENLKANIEGPLQEQIHFIVMKNQRQKKRVIEIRIQTLQQNNDGSK</sequence>